<dbReference type="InterPro" id="IPR029060">
    <property type="entry name" value="PIN-like_dom_sf"/>
</dbReference>
<evidence type="ECO:0000313" key="8">
    <source>
        <dbReference type="Proteomes" id="UP000549616"/>
    </source>
</evidence>
<reference evidence="7 8" key="1">
    <citation type="submission" date="2020-07" db="EMBL/GenBank/DDBJ databases">
        <title>Sequencing the genomes of 1000 actinobacteria strains.</title>
        <authorList>
            <person name="Klenk H.-P."/>
        </authorList>
    </citation>
    <scope>NUCLEOTIDE SEQUENCE [LARGE SCALE GENOMIC DNA]</scope>
    <source>
        <strain evidence="7 8">DSM 104006</strain>
    </source>
</reference>
<dbReference type="HAMAP" id="MF_00265">
    <property type="entry name" value="VapC_Nob1"/>
    <property type="match status" value="1"/>
</dbReference>
<dbReference type="GO" id="GO:0090729">
    <property type="term" value="F:toxin activity"/>
    <property type="evidence" value="ECO:0007669"/>
    <property type="project" value="UniProtKB-KW"/>
</dbReference>
<evidence type="ECO:0000256" key="4">
    <source>
        <dbReference type="ARBA" id="ARBA00022801"/>
    </source>
</evidence>
<gene>
    <name evidence="6" type="primary">vapC</name>
    <name evidence="7" type="ORF">HNR02_000801</name>
</gene>
<evidence type="ECO:0000256" key="5">
    <source>
        <dbReference type="ARBA" id="ARBA00022842"/>
    </source>
</evidence>
<keyword evidence="6" id="KW-0800">Toxin</keyword>
<dbReference type="SUPFAM" id="SSF88723">
    <property type="entry name" value="PIN domain-like"/>
    <property type="match status" value="1"/>
</dbReference>
<evidence type="ECO:0000313" key="7">
    <source>
        <dbReference type="EMBL" id="NYI87478.1"/>
    </source>
</evidence>
<dbReference type="CDD" id="cd09874">
    <property type="entry name" value="PIN_MT3492-like"/>
    <property type="match status" value="1"/>
</dbReference>
<comment type="cofactor">
    <cofactor evidence="6">
        <name>Mg(2+)</name>
        <dbReference type="ChEBI" id="CHEBI:18420"/>
    </cofactor>
</comment>
<dbReference type="EC" id="3.1.-.-" evidence="6"/>
<accession>A0A853AXP7</accession>
<dbReference type="AlphaFoldDB" id="A0A853AXP7"/>
<comment type="caution">
    <text evidence="7">The sequence shown here is derived from an EMBL/GenBank/DDBJ whole genome shotgun (WGS) entry which is preliminary data.</text>
</comment>
<keyword evidence="1 6" id="KW-1277">Toxin-antitoxin system</keyword>
<protein>
    <recommendedName>
        <fullName evidence="6">Ribonuclease VapC</fullName>
        <shortName evidence="6">RNase VapC</shortName>
        <ecNumber evidence="6">3.1.-.-</ecNumber>
    </recommendedName>
    <alternativeName>
        <fullName evidence="6">Toxin VapC</fullName>
    </alternativeName>
</protein>
<comment type="similarity">
    <text evidence="6">Belongs to the PINc/VapC protein family.</text>
</comment>
<keyword evidence="5 6" id="KW-0460">Magnesium</keyword>
<dbReference type="GO" id="GO:0016787">
    <property type="term" value="F:hydrolase activity"/>
    <property type="evidence" value="ECO:0007669"/>
    <property type="project" value="UniProtKB-KW"/>
</dbReference>
<feature type="binding site" evidence="6">
    <location>
        <position position="6"/>
    </location>
    <ligand>
        <name>Mg(2+)</name>
        <dbReference type="ChEBI" id="CHEBI:18420"/>
    </ligand>
</feature>
<dbReference type="RefSeq" id="WP_179771873.1">
    <property type="nucleotide sequence ID" value="NZ_JACCFK010000001.1"/>
</dbReference>
<keyword evidence="8" id="KW-1185">Reference proteome</keyword>
<evidence type="ECO:0000256" key="3">
    <source>
        <dbReference type="ARBA" id="ARBA00022723"/>
    </source>
</evidence>
<proteinExistence type="inferred from homology"/>
<name>A0A853AXP7_9PSEU</name>
<evidence type="ECO:0000256" key="2">
    <source>
        <dbReference type="ARBA" id="ARBA00022722"/>
    </source>
</evidence>
<comment type="function">
    <text evidence="6">Toxic component of a toxin-antitoxin (TA) system. An RNase.</text>
</comment>
<keyword evidence="2 6" id="KW-0540">Nuclease</keyword>
<dbReference type="EMBL" id="JACCFK010000001">
    <property type="protein sequence ID" value="NYI87478.1"/>
    <property type="molecule type" value="Genomic_DNA"/>
</dbReference>
<keyword evidence="4 6" id="KW-0378">Hydrolase</keyword>
<dbReference type="Proteomes" id="UP000549616">
    <property type="component" value="Unassembled WGS sequence"/>
</dbReference>
<organism evidence="7 8">
    <name type="scientific">Amycolatopsis endophytica</name>
    <dbReference type="NCBI Taxonomy" id="860233"/>
    <lineage>
        <taxon>Bacteria</taxon>
        <taxon>Bacillati</taxon>
        <taxon>Actinomycetota</taxon>
        <taxon>Actinomycetes</taxon>
        <taxon>Pseudonocardiales</taxon>
        <taxon>Pseudonocardiaceae</taxon>
        <taxon>Amycolatopsis</taxon>
    </lineage>
</organism>
<keyword evidence="3 6" id="KW-0479">Metal-binding</keyword>
<dbReference type="GO" id="GO:0004540">
    <property type="term" value="F:RNA nuclease activity"/>
    <property type="evidence" value="ECO:0007669"/>
    <property type="project" value="InterPro"/>
</dbReference>
<feature type="binding site" evidence="6">
    <location>
        <position position="104"/>
    </location>
    <ligand>
        <name>Mg(2+)</name>
        <dbReference type="ChEBI" id="CHEBI:18420"/>
    </ligand>
</feature>
<evidence type="ECO:0000256" key="1">
    <source>
        <dbReference type="ARBA" id="ARBA00022649"/>
    </source>
</evidence>
<evidence type="ECO:0000256" key="6">
    <source>
        <dbReference type="HAMAP-Rule" id="MF_00265"/>
    </source>
</evidence>
<dbReference type="InterPro" id="IPR022907">
    <property type="entry name" value="VapC_family"/>
</dbReference>
<sequence length="144" mass="15178">MSVFADSSALVKLYVDEPGSERVQALRGLVVSQLARVEVPAAIWRKYRLGAISAADARLLVSAFEADYFGTPDEAPRFAVVPVSPIVVDVAARLTGVHGLRAYDALQLATAQLVASADPDCRTFAAFDKALADAAAGEGFQPLS</sequence>
<dbReference type="GO" id="GO:0000287">
    <property type="term" value="F:magnesium ion binding"/>
    <property type="evidence" value="ECO:0007669"/>
    <property type="project" value="UniProtKB-UniRule"/>
</dbReference>
<dbReference type="Gene3D" id="3.40.50.1010">
    <property type="entry name" value="5'-nuclease"/>
    <property type="match status" value="1"/>
</dbReference>